<dbReference type="InterPro" id="IPR011990">
    <property type="entry name" value="TPR-like_helical_dom_sf"/>
</dbReference>
<gene>
    <name evidence="1" type="ORF">METZ01_LOCUS294692</name>
</gene>
<dbReference type="AlphaFoldDB" id="A0A382LZE0"/>
<sequence length="63" mass="6974">MLISSSLIFFCQSLETEELFQKGNSLLEEGHLLEAIDIYAEVVGADSGHMNAYANRGLAYSYL</sequence>
<name>A0A382LZE0_9ZZZZ</name>
<proteinExistence type="predicted"/>
<evidence type="ECO:0000313" key="1">
    <source>
        <dbReference type="EMBL" id="SVC41838.1"/>
    </source>
</evidence>
<dbReference type="SUPFAM" id="SSF48452">
    <property type="entry name" value="TPR-like"/>
    <property type="match status" value="1"/>
</dbReference>
<accession>A0A382LZE0</accession>
<dbReference type="EMBL" id="UINC01090152">
    <property type="protein sequence ID" value="SVC41838.1"/>
    <property type="molecule type" value="Genomic_DNA"/>
</dbReference>
<protein>
    <submittedName>
        <fullName evidence="1">Uncharacterized protein</fullName>
    </submittedName>
</protein>
<dbReference type="Gene3D" id="1.25.40.10">
    <property type="entry name" value="Tetratricopeptide repeat domain"/>
    <property type="match status" value="1"/>
</dbReference>
<organism evidence="1">
    <name type="scientific">marine metagenome</name>
    <dbReference type="NCBI Taxonomy" id="408172"/>
    <lineage>
        <taxon>unclassified sequences</taxon>
        <taxon>metagenomes</taxon>
        <taxon>ecological metagenomes</taxon>
    </lineage>
</organism>
<feature type="non-terminal residue" evidence="1">
    <location>
        <position position="63"/>
    </location>
</feature>
<reference evidence="1" key="1">
    <citation type="submission" date="2018-05" db="EMBL/GenBank/DDBJ databases">
        <authorList>
            <person name="Lanie J.A."/>
            <person name="Ng W.-L."/>
            <person name="Kazmierczak K.M."/>
            <person name="Andrzejewski T.M."/>
            <person name="Davidsen T.M."/>
            <person name="Wayne K.J."/>
            <person name="Tettelin H."/>
            <person name="Glass J.I."/>
            <person name="Rusch D."/>
            <person name="Podicherti R."/>
            <person name="Tsui H.-C.T."/>
            <person name="Winkler M.E."/>
        </authorList>
    </citation>
    <scope>NUCLEOTIDE SEQUENCE</scope>
</reference>